<dbReference type="Proteomes" id="UP000032900">
    <property type="component" value="Unassembled WGS sequence"/>
</dbReference>
<dbReference type="GO" id="GO:2001070">
    <property type="term" value="F:starch binding"/>
    <property type="evidence" value="ECO:0007669"/>
    <property type="project" value="InterPro"/>
</dbReference>
<name>A0A0E9LXS7_9BACT</name>
<dbReference type="InterPro" id="IPR025970">
    <property type="entry name" value="SusE"/>
</dbReference>
<proteinExistence type="predicted"/>
<evidence type="ECO:0000313" key="2">
    <source>
        <dbReference type="EMBL" id="GAO29680.1"/>
    </source>
</evidence>
<reference evidence="2 3" key="1">
    <citation type="journal article" date="2015" name="Microbes Environ.">
        <title>Distribution and evolution of nitrogen fixation genes in the phylum bacteroidetes.</title>
        <authorList>
            <person name="Inoue J."/>
            <person name="Oshima K."/>
            <person name="Suda W."/>
            <person name="Sakamoto M."/>
            <person name="Iino T."/>
            <person name="Noda S."/>
            <person name="Hongoh Y."/>
            <person name="Hattori M."/>
            <person name="Ohkuma M."/>
        </authorList>
    </citation>
    <scope>NUCLEOTIDE SEQUENCE [LARGE SCALE GENOMIC DNA]</scope>
    <source>
        <strain evidence="2">JCM 15548</strain>
    </source>
</reference>
<organism evidence="2 3">
    <name type="scientific">Geofilum rubicundum JCM 15548</name>
    <dbReference type="NCBI Taxonomy" id="1236989"/>
    <lineage>
        <taxon>Bacteria</taxon>
        <taxon>Pseudomonadati</taxon>
        <taxon>Bacteroidota</taxon>
        <taxon>Bacteroidia</taxon>
        <taxon>Marinilabiliales</taxon>
        <taxon>Marinilabiliaceae</taxon>
        <taxon>Geofilum</taxon>
    </lineage>
</organism>
<feature type="domain" description="SusE outer membrane protein" evidence="1">
    <location>
        <begin position="10"/>
        <end position="104"/>
    </location>
</feature>
<sequence>MELNKGYDVLTVSASADTLDLDVKAPDARAITFEWTSGSNMGTGAAIEYTFRMDVEGNAFQGGIVEYMGKGVYSLSYTNEQLTRLMLEELALPIDEDATIEVSIVAEVLNETVEPQLSDPIKIVVTPYRPVSKTLYLVGDATPNGWDAGAATKMTAISGEAGGFVWTGELRNPGSFKFITSLGEFLPSYNKTMSGTSEALYLRESDEDPDEPFTVPASAFYRITVNIIDLTYSIEETDGMAGPKYDHIYFVGSFTGWSHVAMKQDVINPFLFRFGDVMEWTGGGEFKFGTASGSWDDMYHPTIANAPYTHSEVMQNGEGDHKCC</sequence>
<dbReference type="Pfam" id="PF14292">
    <property type="entry name" value="SusE"/>
    <property type="match status" value="1"/>
</dbReference>
<protein>
    <recommendedName>
        <fullName evidence="1">SusE outer membrane protein domain-containing protein</fullName>
    </recommendedName>
</protein>
<keyword evidence="3" id="KW-1185">Reference proteome</keyword>
<dbReference type="Gene3D" id="2.60.40.3620">
    <property type="match status" value="1"/>
</dbReference>
<gene>
    <name evidence="2" type="ORF">JCM15548_11896</name>
</gene>
<comment type="caution">
    <text evidence="2">The sequence shown here is derived from an EMBL/GenBank/DDBJ whole genome shotgun (WGS) entry which is preliminary data.</text>
</comment>
<evidence type="ECO:0000259" key="1">
    <source>
        <dbReference type="Pfam" id="PF14292"/>
    </source>
</evidence>
<accession>A0A0E9LXS7</accession>
<dbReference type="STRING" id="1236989.JCM15548_11896"/>
<dbReference type="EMBL" id="BAZW01000011">
    <property type="protein sequence ID" value="GAO29680.1"/>
    <property type="molecule type" value="Genomic_DNA"/>
</dbReference>
<evidence type="ECO:0000313" key="3">
    <source>
        <dbReference type="Proteomes" id="UP000032900"/>
    </source>
</evidence>
<dbReference type="AlphaFoldDB" id="A0A0E9LXS7"/>
<dbReference type="GO" id="GO:0019867">
    <property type="term" value="C:outer membrane"/>
    <property type="evidence" value="ECO:0007669"/>
    <property type="project" value="InterPro"/>
</dbReference>